<dbReference type="AlphaFoldDB" id="A0A939PN79"/>
<accession>A0A939PN79</accession>
<sequence>MAANTTPATTAPVMNVAADPVVTVLDAAGCALVGADYAFRWDAHRAEISADDAAAGLIAAYHFDKTAEVIKFEGDPDPVAPDVHGADEITEERLSALTDVMDRTINTPGHGWHAIVDAAEDIDTPGVIARVRFLWMTDEAAAEAGMYPW</sequence>
<dbReference type="EMBL" id="JAGEOJ010000036">
    <property type="protein sequence ID" value="MBO2455447.1"/>
    <property type="molecule type" value="Genomic_DNA"/>
</dbReference>
<protein>
    <submittedName>
        <fullName evidence="1">Uncharacterized protein</fullName>
    </submittedName>
</protein>
<evidence type="ECO:0000313" key="2">
    <source>
        <dbReference type="Proteomes" id="UP000669179"/>
    </source>
</evidence>
<dbReference type="Proteomes" id="UP000669179">
    <property type="component" value="Unassembled WGS sequence"/>
</dbReference>
<gene>
    <name evidence="1" type="ORF">J4573_50800</name>
</gene>
<proteinExistence type="predicted"/>
<organism evidence="1 2">
    <name type="scientific">Actinomadura barringtoniae</name>
    <dbReference type="NCBI Taxonomy" id="1427535"/>
    <lineage>
        <taxon>Bacteria</taxon>
        <taxon>Bacillati</taxon>
        <taxon>Actinomycetota</taxon>
        <taxon>Actinomycetes</taxon>
        <taxon>Streptosporangiales</taxon>
        <taxon>Thermomonosporaceae</taxon>
        <taxon>Actinomadura</taxon>
    </lineage>
</organism>
<comment type="caution">
    <text evidence="1">The sequence shown here is derived from an EMBL/GenBank/DDBJ whole genome shotgun (WGS) entry which is preliminary data.</text>
</comment>
<name>A0A939PN79_9ACTN</name>
<dbReference type="RefSeq" id="WP_208263671.1">
    <property type="nucleotide sequence ID" value="NZ_JAGEOJ010000036.1"/>
</dbReference>
<evidence type="ECO:0000313" key="1">
    <source>
        <dbReference type="EMBL" id="MBO2455447.1"/>
    </source>
</evidence>
<reference evidence="1" key="1">
    <citation type="submission" date="2021-03" db="EMBL/GenBank/DDBJ databases">
        <authorList>
            <person name="Kanchanasin P."/>
            <person name="Saeng-In P."/>
            <person name="Phongsopitanun W."/>
            <person name="Yuki M."/>
            <person name="Kudo T."/>
            <person name="Ohkuma M."/>
            <person name="Tanasupawat S."/>
        </authorList>
    </citation>
    <scope>NUCLEOTIDE SEQUENCE</scope>
    <source>
        <strain evidence="1">GKU 128</strain>
    </source>
</reference>
<keyword evidence="2" id="KW-1185">Reference proteome</keyword>